<protein>
    <submittedName>
        <fullName evidence="4">GNAT superfamily N-acetyltransferase</fullName>
    </submittedName>
</protein>
<dbReference type="GO" id="GO:0016747">
    <property type="term" value="F:acyltransferase activity, transferring groups other than amino-acyl groups"/>
    <property type="evidence" value="ECO:0007669"/>
    <property type="project" value="InterPro"/>
</dbReference>
<evidence type="ECO:0000313" key="4">
    <source>
        <dbReference type="EMBL" id="MBB6034201.1"/>
    </source>
</evidence>
<dbReference type="InterPro" id="IPR016181">
    <property type="entry name" value="Acyl_CoA_acyltransferase"/>
</dbReference>
<organism evidence="4 5">
    <name type="scientific">Phytomonospora endophytica</name>
    <dbReference type="NCBI Taxonomy" id="714109"/>
    <lineage>
        <taxon>Bacteria</taxon>
        <taxon>Bacillati</taxon>
        <taxon>Actinomycetota</taxon>
        <taxon>Actinomycetes</taxon>
        <taxon>Micromonosporales</taxon>
        <taxon>Micromonosporaceae</taxon>
        <taxon>Phytomonospora</taxon>
    </lineage>
</organism>
<name>A0A841FAB8_9ACTN</name>
<dbReference type="AlphaFoldDB" id="A0A841FAB8"/>
<dbReference type="CDD" id="cd04301">
    <property type="entry name" value="NAT_SF"/>
    <property type="match status" value="1"/>
</dbReference>
<dbReference type="SUPFAM" id="SSF55729">
    <property type="entry name" value="Acyl-CoA N-acyltransferases (Nat)"/>
    <property type="match status" value="1"/>
</dbReference>
<gene>
    <name evidence="4" type="ORF">HNR73_002051</name>
</gene>
<keyword evidence="2" id="KW-0012">Acyltransferase</keyword>
<feature type="domain" description="N-acetyltransferase" evidence="3">
    <location>
        <begin position="3"/>
        <end position="164"/>
    </location>
</feature>
<dbReference type="PANTHER" id="PTHR43877:SF1">
    <property type="entry name" value="ACETYLTRANSFERASE"/>
    <property type="match status" value="1"/>
</dbReference>
<dbReference type="InterPro" id="IPR050832">
    <property type="entry name" value="Bact_Acetyltransf"/>
</dbReference>
<comment type="caution">
    <text evidence="4">The sequence shown here is derived from an EMBL/GenBank/DDBJ whole genome shotgun (WGS) entry which is preliminary data.</text>
</comment>
<keyword evidence="1 4" id="KW-0808">Transferase</keyword>
<dbReference type="RefSeq" id="WP_184787086.1">
    <property type="nucleotide sequence ID" value="NZ_BONT01000045.1"/>
</dbReference>
<evidence type="ECO:0000256" key="2">
    <source>
        <dbReference type="ARBA" id="ARBA00023315"/>
    </source>
</evidence>
<sequence length="164" mass="17622">MAFTLRPAEPGDSAFITDMLVEAGDWGHTGATSPERVARILADVKAARYVTGWQRPGDIGVVAADEDGAPIGACWSRLFTPEEPAYGFVAADVPELAIGVVRPWRGKGIGRTLLRELLDRAHAAGHARISLGVDLDNPARRLYEAEGFITVDTRPTAVTMVRSL</sequence>
<accession>A0A841FAB8</accession>
<dbReference type="Gene3D" id="3.40.630.30">
    <property type="match status" value="1"/>
</dbReference>
<dbReference type="Pfam" id="PF00583">
    <property type="entry name" value="Acetyltransf_1"/>
    <property type="match status" value="1"/>
</dbReference>
<evidence type="ECO:0000313" key="5">
    <source>
        <dbReference type="Proteomes" id="UP000548476"/>
    </source>
</evidence>
<dbReference type="PANTHER" id="PTHR43877">
    <property type="entry name" value="AMINOALKYLPHOSPHONATE N-ACETYLTRANSFERASE-RELATED-RELATED"/>
    <property type="match status" value="1"/>
</dbReference>
<dbReference type="InterPro" id="IPR000182">
    <property type="entry name" value="GNAT_dom"/>
</dbReference>
<evidence type="ECO:0000256" key="1">
    <source>
        <dbReference type="ARBA" id="ARBA00022679"/>
    </source>
</evidence>
<dbReference type="EMBL" id="JACHGT010000004">
    <property type="protein sequence ID" value="MBB6034201.1"/>
    <property type="molecule type" value="Genomic_DNA"/>
</dbReference>
<keyword evidence="5" id="KW-1185">Reference proteome</keyword>
<dbReference type="PROSITE" id="PS51186">
    <property type="entry name" value="GNAT"/>
    <property type="match status" value="1"/>
</dbReference>
<dbReference type="Proteomes" id="UP000548476">
    <property type="component" value="Unassembled WGS sequence"/>
</dbReference>
<proteinExistence type="predicted"/>
<reference evidence="4 5" key="1">
    <citation type="submission" date="2020-08" db="EMBL/GenBank/DDBJ databases">
        <title>Genomic Encyclopedia of Type Strains, Phase IV (KMG-IV): sequencing the most valuable type-strain genomes for metagenomic binning, comparative biology and taxonomic classification.</title>
        <authorList>
            <person name="Goeker M."/>
        </authorList>
    </citation>
    <scope>NUCLEOTIDE SEQUENCE [LARGE SCALE GENOMIC DNA]</scope>
    <source>
        <strain evidence="4 5">YIM 65646</strain>
    </source>
</reference>
<evidence type="ECO:0000259" key="3">
    <source>
        <dbReference type="PROSITE" id="PS51186"/>
    </source>
</evidence>